<dbReference type="InterPro" id="IPR051514">
    <property type="entry name" value="R-spondin"/>
</dbReference>
<comment type="subcellular location">
    <subcellularLocation>
        <location evidence="1">Secreted</location>
    </subcellularLocation>
</comment>
<organism evidence="8 9">
    <name type="scientific">Ophiophagus hannah</name>
    <name type="common">King cobra</name>
    <name type="synonym">Naja hannah</name>
    <dbReference type="NCBI Taxonomy" id="8665"/>
    <lineage>
        <taxon>Eukaryota</taxon>
        <taxon>Metazoa</taxon>
        <taxon>Chordata</taxon>
        <taxon>Craniata</taxon>
        <taxon>Vertebrata</taxon>
        <taxon>Euteleostomi</taxon>
        <taxon>Lepidosauria</taxon>
        <taxon>Squamata</taxon>
        <taxon>Bifurcata</taxon>
        <taxon>Unidentata</taxon>
        <taxon>Episquamata</taxon>
        <taxon>Toxicofera</taxon>
        <taxon>Serpentes</taxon>
        <taxon>Colubroidea</taxon>
        <taxon>Elapidae</taxon>
        <taxon>Elapinae</taxon>
        <taxon>Ophiophagus</taxon>
    </lineage>
</organism>
<evidence type="ECO:0000259" key="7">
    <source>
        <dbReference type="Pfam" id="PF15913"/>
    </source>
</evidence>
<feature type="domain" description="R-spondin Fu-CRD" evidence="7">
    <location>
        <begin position="7"/>
        <end position="65"/>
    </location>
</feature>
<evidence type="ECO:0000256" key="5">
    <source>
        <dbReference type="ARBA" id="ARBA00023180"/>
    </source>
</evidence>
<feature type="compositionally biased region" description="Basic residues" evidence="6">
    <location>
        <begin position="211"/>
        <end position="220"/>
    </location>
</feature>
<dbReference type="EMBL" id="AZIM01001974">
    <property type="protein sequence ID" value="ETE65159.1"/>
    <property type="molecule type" value="Genomic_DNA"/>
</dbReference>
<dbReference type="InterPro" id="IPR006212">
    <property type="entry name" value="Furin_repeat"/>
</dbReference>
<dbReference type="GO" id="GO:0005576">
    <property type="term" value="C:extracellular region"/>
    <property type="evidence" value="ECO:0007669"/>
    <property type="project" value="UniProtKB-SubCell"/>
</dbReference>
<keyword evidence="2" id="KW-0964">Secreted</keyword>
<dbReference type="SUPFAM" id="SSF57184">
    <property type="entry name" value="Growth factor receptor domain"/>
    <property type="match status" value="1"/>
</dbReference>
<dbReference type="CDD" id="cd00064">
    <property type="entry name" value="FU"/>
    <property type="match status" value="1"/>
</dbReference>
<dbReference type="InterPro" id="IPR009030">
    <property type="entry name" value="Growth_fac_rcpt_cys_sf"/>
</dbReference>
<feature type="compositionally biased region" description="Basic and acidic residues" evidence="6">
    <location>
        <begin position="179"/>
        <end position="210"/>
    </location>
</feature>
<dbReference type="Pfam" id="PF15913">
    <property type="entry name" value="Furin-like_2"/>
    <property type="match status" value="1"/>
</dbReference>
<keyword evidence="9" id="KW-1185">Reference proteome</keyword>
<keyword evidence="3" id="KW-0732">Signal</keyword>
<gene>
    <name evidence="8" type="primary">Rspo3</name>
    <name evidence="8" type="ORF">L345_09071</name>
</gene>
<evidence type="ECO:0000256" key="1">
    <source>
        <dbReference type="ARBA" id="ARBA00004613"/>
    </source>
</evidence>
<evidence type="ECO:0000313" key="9">
    <source>
        <dbReference type="Proteomes" id="UP000018936"/>
    </source>
</evidence>
<evidence type="ECO:0000256" key="2">
    <source>
        <dbReference type="ARBA" id="ARBA00022525"/>
    </source>
</evidence>
<evidence type="ECO:0000256" key="3">
    <source>
        <dbReference type="ARBA" id="ARBA00022729"/>
    </source>
</evidence>
<dbReference type="OrthoDB" id="10257656at2759"/>
<accession>V8NSC3</accession>
<keyword evidence="4" id="KW-1015">Disulfide bond</keyword>
<dbReference type="InterPro" id="IPR043601">
    <property type="entry name" value="Rspo_Fu-CRD_dom"/>
</dbReference>
<name>V8NSC3_OPHHA</name>
<evidence type="ECO:0000313" key="8">
    <source>
        <dbReference type="EMBL" id="ETE65159.1"/>
    </source>
</evidence>
<feature type="region of interest" description="Disordered" evidence="6">
    <location>
        <begin position="178"/>
        <end position="233"/>
    </location>
</feature>
<dbReference type="Gene3D" id="2.10.220.10">
    <property type="entry name" value="Hormone Receptor, Insulin-like Growth Factor Receptor 1, Chain A, domain 2"/>
    <property type="match status" value="1"/>
</dbReference>
<sequence length="233" mass="26762">MSQACQGGCATCSEYNGCMSCKPRLFFFLKRSHMKQTGMCFSSCPPGYFGQRSPERNECMTQKTHELLNVKLIVKPALIKISVRNVKMDFTYTLESALKTALTGWNRTITLWNAMISCIVKLMNGASGVLAQRMEKHVVSKGEMKQGSEKSYSFLQQRANYAHIQVKQEHVLYKKRIARKEEKREESKETSQENRDQESRRQGRDPEKKTKMQPKKKRGQNKQQKLAAISTAH</sequence>
<protein>
    <submittedName>
        <fullName evidence="8">R-spondin-3</fullName>
    </submittedName>
</protein>
<dbReference type="PANTHER" id="PTHR46987:SF1">
    <property type="entry name" value="R-SPONDIN-3"/>
    <property type="match status" value="1"/>
</dbReference>
<evidence type="ECO:0000256" key="4">
    <source>
        <dbReference type="ARBA" id="ARBA00023157"/>
    </source>
</evidence>
<reference evidence="8 9" key="1">
    <citation type="journal article" date="2013" name="Proc. Natl. Acad. Sci. U.S.A.">
        <title>The king cobra genome reveals dynamic gene evolution and adaptation in the snake venom system.</title>
        <authorList>
            <person name="Vonk F.J."/>
            <person name="Casewell N.R."/>
            <person name="Henkel C.V."/>
            <person name="Heimberg A.M."/>
            <person name="Jansen H.J."/>
            <person name="McCleary R.J."/>
            <person name="Kerkkamp H.M."/>
            <person name="Vos R.A."/>
            <person name="Guerreiro I."/>
            <person name="Calvete J.J."/>
            <person name="Wuster W."/>
            <person name="Woods A.E."/>
            <person name="Logan J.M."/>
            <person name="Harrison R.A."/>
            <person name="Castoe T.A."/>
            <person name="de Koning A.P."/>
            <person name="Pollock D.D."/>
            <person name="Yandell M."/>
            <person name="Calderon D."/>
            <person name="Renjifo C."/>
            <person name="Currier R.B."/>
            <person name="Salgado D."/>
            <person name="Pla D."/>
            <person name="Sanz L."/>
            <person name="Hyder A.S."/>
            <person name="Ribeiro J.M."/>
            <person name="Arntzen J.W."/>
            <person name="van den Thillart G.E."/>
            <person name="Boetzer M."/>
            <person name="Pirovano W."/>
            <person name="Dirks R.P."/>
            <person name="Spaink H.P."/>
            <person name="Duboule D."/>
            <person name="McGlinn E."/>
            <person name="Kini R.M."/>
            <person name="Richardson M.K."/>
        </authorList>
    </citation>
    <scope>NUCLEOTIDE SEQUENCE</scope>
    <source>
        <tissue evidence="8">Blood</tissue>
    </source>
</reference>
<comment type="caution">
    <text evidence="8">The sequence shown here is derived from an EMBL/GenBank/DDBJ whole genome shotgun (WGS) entry which is preliminary data.</text>
</comment>
<dbReference type="PANTHER" id="PTHR46987">
    <property type="entry name" value="NEUROHYPOPHYSIAL HORMONES, N-TERMINAL DOMAIN CONTAINING PROTEIN"/>
    <property type="match status" value="1"/>
</dbReference>
<dbReference type="Proteomes" id="UP000018936">
    <property type="component" value="Unassembled WGS sequence"/>
</dbReference>
<evidence type="ECO:0000256" key="6">
    <source>
        <dbReference type="SAM" id="MobiDB-lite"/>
    </source>
</evidence>
<dbReference type="AlphaFoldDB" id="V8NSC3"/>
<proteinExistence type="predicted"/>
<keyword evidence="5" id="KW-0325">Glycoprotein</keyword>
<dbReference type="SMART" id="SM00261">
    <property type="entry name" value="FU"/>
    <property type="match status" value="1"/>
</dbReference>